<dbReference type="AlphaFoldDB" id="A0A2K9MH13"/>
<dbReference type="Pfam" id="PF20730">
    <property type="entry name" value="YetF_N"/>
    <property type="match status" value="1"/>
</dbReference>
<dbReference type="GO" id="GO:0005886">
    <property type="term" value="C:plasma membrane"/>
    <property type="evidence" value="ECO:0007669"/>
    <property type="project" value="UniProtKB-SubCell"/>
</dbReference>
<evidence type="ECO:0000256" key="8">
    <source>
        <dbReference type="SAM" id="Phobius"/>
    </source>
</evidence>
<name>A0A2K9MH13_9RHOB</name>
<feature type="region of interest" description="Disordered" evidence="7">
    <location>
        <begin position="218"/>
        <end position="238"/>
    </location>
</feature>
<dbReference type="InterPro" id="IPR048454">
    <property type="entry name" value="YetF_N"/>
</dbReference>
<dbReference type="InterPro" id="IPR023090">
    <property type="entry name" value="UPF0702_alpha/beta_dom_sf"/>
</dbReference>
<evidence type="ECO:0000256" key="1">
    <source>
        <dbReference type="ARBA" id="ARBA00004651"/>
    </source>
</evidence>
<dbReference type="OrthoDB" id="65069at2"/>
<proteinExistence type="inferred from homology"/>
<comment type="subcellular location">
    <subcellularLocation>
        <location evidence="1">Cell membrane</location>
        <topology evidence="1">Multi-pass membrane protein</topology>
    </subcellularLocation>
</comment>
<evidence type="ECO:0000256" key="4">
    <source>
        <dbReference type="ARBA" id="ARBA00022692"/>
    </source>
</evidence>
<evidence type="ECO:0000256" key="6">
    <source>
        <dbReference type="ARBA" id="ARBA00023136"/>
    </source>
</evidence>
<sequence length="238" mass="25947">MSETIVPFEAGRMWVGAEPWLFYLEIVFRSTIGYLYCILLMRALNGRTAAQVSKIDLVLVIALGSAVGDLTLYNDVPILHALTVVTVIISLTKLMDLAQQKSETVNRVLSDPPVVIIKHGVIDQRGLKSQDLNALEVMEQLRLSGVRNLGQVEWAFQEASGAFSVFFHDEPEPGLPIVPPHDLAPAPPEFPSPDAGEDACCQKCGAIVSDDGTGGNLPCPNCGAQKWTRPVTAERRQR</sequence>
<feature type="domain" description="YetF-like N-terminal transmembrane" evidence="10">
    <location>
        <begin position="23"/>
        <end position="96"/>
    </location>
</feature>
<keyword evidence="5 8" id="KW-1133">Transmembrane helix</keyword>
<evidence type="ECO:0000259" key="10">
    <source>
        <dbReference type="Pfam" id="PF20730"/>
    </source>
</evidence>
<accession>A0A2K9MH13</accession>
<dbReference type="RefSeq" id="WP_101500239.1">
    <property type="nucleotide sequence ID" value="NZ_CP025583.1"/>
</dbReference>
<dbReference type="EMBL" id="CP025583">
    <property type="protein sequence ID" value="AUM74894.1"/>
    <property type="molecule type" value="Genomic_DNA"/>
</dbReference>
<dbReference type="PANTHER" id="PTHR34582:SF6">
    <property type="entry name" value="UPF0702 TRANSMEMBRANE PROTEIN YCAP"/>
    <property type="match status" value="1"/>
</dbReference>
<dbReference type="KEGG" id="paru:CYR75_11945"/>
<gene>
    <name evidence="11" type="ORF">CYR75_11945</name>
</gene>
<dbReference type="InterPro" id="IPR007353">
    <property type="entry name" value="DUF421"/>
</dbReference>
<evidence type="ECO:0000256" key="2">
    <source>
        <dbReference type="ARBA" id="ARBA00006448"/>
    </source>
</evidence>
<organism evidence="11 12">
    <name type="scientific">Paracoccus jeotgali</name>
    <dbReference type="NCBI Taxonomy" id="2065379"/>
    <lineage>
        <taxon>Bacteria</taxon>
        <taxon>Pseudomonadati</taxon>
        <taxon>Pseudomonadota</taxon>
        <taxon>Alphaproteobacteria</taxon>
        <taxon>Rhodobacterales</taxon>
        <taxon>Paracoccaceae</taxon>
        <taxon>Paracoccus</taxon>
    </lineage>
</organism>
<protein>
    <submittedName>
        <fullName evidence="11">DUF421 domain-containing protein</fullName>
    </submittedName>
</protein>
<reference evidence="12" key="1">
    <citation type="submission" date="2017-12" db="EMBL/GenBank/DDBJ databases">
        <title>Genomic analysis of Paracoccus sp. CBA4604.</title>
        <authorList>
            <person name="Roh S.W."/>
            <person name="Kim J.Y."/>
            <person name="Kim J.S."/>
        </authorList>
    </citation>
    <scope>NUCLEOTIDE SEQUENCE [LARGE SCALE GENOMIC DNA]</scope>
    <source>
        <strain evidence="12">CBA4604</strain>
    </source>
</reference>
<evidence type="ECO:0000256" key="3">
    <source>
        <dbReference type="ARBA" id="ARBA00022475"/>
    </source>
</evidence>
<feature type="transmembrane region" description="Helical" evidence="8">
    <location>
        <begin position="20"/>
        <end position="43"/>
    </location>
</feature>
<evidence type="ECO:0000256" key="5">
    <source>
        <dbReference type="ARBA" id="ARBA00022989"/>
    </source>
</evidence>
<evidence type="ECO:0000259" key="9">
    <source>
        <dbReference type="Pfam" id="PF04239"/>
    </source>
</evidence>
<keyword evidence="12" id="KW-1185">Reference proteome</keyword>
<dbReference type="Gene3D" id="3.30.240.20">
    <property type="entry name" value="bsu07140 like domains"/>
    <property type="match status" value="1"/>
</dbReference>
<keyword evidence="3" id="KW-1003">Cell membrane</keyword>
<feature type="domain" description="YetF C-terminal" evidence="9">
    <location>
        <begin position="100"/>
        <end position="176"/>
    </location>
</feature>
<evidence type="ECO:0000256" key="7">
    <source>
        <dbReference type="SAM" id="MobiDB-lite"/>
    </source>
</evidence>
<comment type="similarity">
    <text evidence="2">Belongs to the UPF0702 family.</text>
</comment>
<keyword evidence="4 8" id="KW-0812">Transmembrane</keyword>
<keyword evidence="6 8" id="KW-0472">Membrane</keyword>
<dbReference type="PANTHER" id="PTHR34582">
    <property type="entry name" value="UPF0702 TRANSMEMBRANE PROTEIN YCAP"/>
    <property type="match status" value="1"/>
</dbReference>
<dbReference type="Pfam" id="PF04239">
    <property type="entry name" value="DUF421"/>
    <property type="match status" value="1"/>
</dbReference>
<evidence type="ECO:0000313" key="11">
    <source>
        <dbReference type="EMBL" id="AUM74894.1"/>
    </source>
</evidence>
<evidence type="ECO:0000313" key="12">
    <source>
        <dbReference type="Proteomes" id="UP000234882"/>
    </source>
</evidence>
<dbReference type="Proteomes" id="UP000234882">
    <property type="component" value="Chromosome"/>
</dbReference>